<evidence type="ECO:0000256" key="1">
    <source>
        <dbReference type="ARBA" id="ARBA00004651"/>
    </source>
</evidence>
<keyword evidence="3 6" id="KW-0812">Transmembrane</keyword>
<proteinExistence type="predicted"/>
<feature type="transmembrane region" description="Helical" evidence="6">
    <location>
        <begin position="349"/>
        <end position="366"/>
    </location>
</feature>
<evidence type="ECO:0000256" key="3">
    <source>
        <dbReference type="ARBA" id="ARBA00022692"/>
    </source>
</evidence>
<comment type="caution">
    <text evidence="7">The sequence shown here is derived from an EMBL/GenBank/DDBJ whole genome shotgun (WGS) entry which is preliminary data.</text>
</comment>
<feature type="transmembrane region" description="Helical" evidence="6">
    <location>
        <begin position="316"/>
        <end position="337"/>
    </location>
</feature>
<keyword evidence="4 6" id="KW-1133">Transmembrane helix</keyword>
<feature type="transmembrane region" description="Helical" evidence="6">
    <location>
        <begin position="29"/>
        <end position="47"/>
    </location>
</feature>
<dbReference type="InterPro" id="IPR050833">
    <property type="entry name" value="Poly_Biosynth_Transport"/>
</dbReference>
<keyword evidence="2" id="KW-1003">Cell membrane</keyword>
<accession>A0ABS4D5P3</accession>
<evidence type="ECO:0000256" key="4">
    <source>
        <dbReference type="ARBA" id="ARBA00022989"/>
    </source>
</evidence>
<evidence type="ECO:0000313" key="7">
    <source>
        <dbReference type="EMBL" id="MBP1464748.1"/>
    </source>
</evidence>
<evidence type="ECO:0000256" key="6">
    <source>
        <dbReference type="SAM" id="Phobius"/>
    </source>
</evidence>
<feature type="transmembrane region" description="Helical" evidence="6">
    <location>
        <begin position="53"/>
        <end position="81"/>
    </location>
</feature>
<sequence>MVSQEDKPPRQLGLGKIAGNIGQTLGRQLLGFLFGLGTVVIIARVLGPEGNGQYAIALLLPTFLLTLLELGIGAANVYYVGRQEVTPDTAFKASLYIWISLSGIGMLIGGVLIFFYDDILFPGIPALLLWLALLSFPPGLLQFYLGSLLQAVQDFRRYNLATISSPVMMFGFVSLLLVFKGGITAVIVAIVVVQVINVIIHYLLVQHHLRSDVDEVATTQQDINYKQYVIQAAKYGIKAHGSGILTFINYRADLFFVNLMLNPAMTGVYVIALSLSEKLWFLSQSISAVLLPRLAELHNDDEVRKQLTPLIARWTLIFTTAGAIALAIIAPFLIKILFGSAYRETLNPLLFLLPGIVSWSLVRILANDLASRGRPELNMYNMAIVVVINIVGNIVLIPRMGITGAALATTIAYLVACVTQVWMYARLSKNAWHEVFLFNAYDAQIFHQLQLVLSKITGLKSVNP</sequence>
<feature type="transmembrane region" description="Helical" evidence="6">
    <location>
        <begin position="378"/>
        <end position="396"/>
    </location>
</feature>
<keyword evidence="8" id="KW-1185">Reference proteome</keyword>
<dbReference type="Proteomes" id="UP001193081">
    <property type="component" value="Unassembled WGS sequence"/>
</dbReference>
<feature type="transmembrane region" description="Helical" evidence="6">
    <location>
        <begin position="127"/>
        <end position="146"/>
    </location>
</feature>
<dbReference type="PANTHER" id="PTHR30250">
    <property type="entry name" value="PST FAMILY PREDICTED COLANIC ACID TRANSPORTER"/>
    <property type="match status" value="1"/>
</dbReference>
<evidence type="ECO:0000256" key="2">
    <source>
        <dbReference type="ARBA" id="ARBA00022475"/>
    </source>
</evidence>
<comment type="subcellular location">
    <subcellularLocation>
        <location evidence="1">Cell membrane</location>
        <topology evidence="1">Multi-pass membrane protein</topology>
    </subcellularLocation>
</comment>
<feature type="transmembrane region" description="Helical" evidence="6">
    <location>
        <begin position="254"/>
        <end position="273"/>
    </location>
</feature>
<organism evidence="7 8">
    <name type="scientific">Candidatus Chloroploca mongolica</name>
    <dbReference type="NCBI Taxonomy" id="2528176"/>
    <lineage>
        <taxon>Bacteria</taxon>
        <taxon>Bacillati</taxon>
        <taxon>Chloroflexota</taxon>
        <taxon>Chloroflexia</taxon>
        <taxon>Chloroflexales</taxon>
        <taxon>Chloroflexineae</taxon>
        <taxon>Oscillochloridaceae</taxon>
        <taxon>Candidatus Chloroploca</taxon>
    </lineage>
</organism>
<dbReference type="Pfam" id="PF13440">
    <property type="entry name" value="Polysacc_synt_3"/>
    <property type="match status" value="1"/>
</dbReference>
<name>A0ABS4D5P3_9CHLR</name>
<keyword evidence="5 6" id="KW-0472">Membrane</keyword>
<feature type="transmembrane region" description="Helical" evidence="6">
    <location>
        <begin position="185"/>
        <end position="205"/>
    </location>
</feature>
<evidence type="ECO:0000256" key="5">
    <source>
        <dbReference type="ARBA" id="ARBA00023136"/>
    </source>
</evidence>
<feature type="transmembrane region" description="Helical" evidence="6">
    <location>
        <begin position="158"/>
        <end position="179"/>
    </location>
</feature>
<gene>
    <name evidence="7" type="ORF">EYB53_003390</name>
</gene>
<evidence type="ECO:0000313" key="8">
    <source>
        <dbReference type="Proteomes" id="UP001193081"/>
    </source>
</evidence>
<feature type="transmembrane region" description="Helical" evidence="6">
    <location>
        <begin position="402"/>
        <end position="425"/>
    </location>
</feature>
<reference evidence="7 8" key="1">
    <citation type="submission" date="2021-03" db="EMBL/GenBank/DDBJ databases">
        <authorList>
            <person name="Grouzdev D.S."/>
        </authorList>
    </citation>
    <scope>NUCLEOTIDE SEQUENCE [LARGE SCALE GENOMIC DNA]</scope>
    <source>
        <strain evidence="7 8">M50-1</strain>
    </source>
</reference>
<dbReference type="PANTHER" id="PTHR30250:SF11">
    <property type="entry name" value="O-ANTIGEN TRANSPORTER-RELATED"/>
    <property type="match status" value="1"/>
</dbReference>
<dbReference type="EMBL" id="SIJK02000004">
    <property type="protein sequence ID" value="MBP1464748.1"/>
    <property type="molecule type" value="Genomic_DNA"/>
</dbReference>
<feature type="transmembrane region" description="Helical" evidence="6">
    <location>
        <begin position="93"/>
        <end position="115"/>
    </location>
</feature>
<dbReference type="RefSeq" id="WP_135476761.1">
    <property type="nucleotide sequence ID" value="NZ_SIJK02000004.1"/>
</dbReference>
<protein>
    <submittedName>
        <fullName evidence="7">Oligosaccharide flippase family protein</fullName>
    </submittedName>
</protein>